<dbReference type="EMBL" id="CM016560">
    <property type="protein sequence ID" value="TKV92728.1"/>
    <property type="molecule type" value="Genomic_DNA"/>
</dbReference>
<gene>
    <name evidence="1" type="ORF">SEVIR_9G179000v2</name>
</gene>
<accession>A0A4U6SX63</accession>
<evidence type="ECO:0000313" key="2">
    <source>
        <dbReference type="Proteomes" id="UP000298652"/>
    </source>
</evidence>
<sequence length="109" mass="11974">MFHRAEFLGPSLKTAMQVAAHQQDDGDKSKVTDSCPSFLWHSCTSSDFVTAWEKKISCFEWDGCSRNSSGFSSKFDPDFHLVAKVTDSLEDSCHSEVSGPRPGGIRGVV</sequence>
<evidence type="ECO:0000313" key="1">
    <source>
        <dbReference type="EMBL" id="TKV92728.1"/>
    </source>
</evidence>
<protein>
    <submittedName>
        <fullName evidence="1">Uncharacterized protein</fullName>
    </submittedName>
</protein>
<reference evidence="1" key="1">
    <citation type="submission" date="2019-03" db="EMBL/GenBank/DDBJ databases">
        <title>WGS assembly of Setaria viridis.</title>
        <authorList>
            <person name="Huang P."/>
            <person name="Jenkins J."/>
            <person name="Grimwood J."/>
            <person name="Barry K."/>
            <person name="Healey A."/>
            <person name="Mamidi S."/>
            <person name="Sreedasyam A."/>
            <person name="Shu S."/>
            <person name="Feldman M."/>
            <person name="Wu J."/>
            <person name="Yu Y."/>
            <person name="Chen C."/>
            <person name="Johnson J."/>
            <person name="Rokhsar D."/>
            <person name="Baxter I."/>
            <person name="Schmutz J."/>
            <person name="Brutnell T."/>
            <person name="Kellogg E."/>
        </authorList>
    </citation>
    <scope>NUCLEOTIDE SEQUENCE [LARGE SCALE GENOMIC DNA]</scope>
</reference>
<dbReference type="Gramene" id="TKV92728">
    <property type="protein sequence ID" value="TKV92728"/>
    <property type="gene ID" value="SEVIR_9G179000v2"/>
</dbReference>
<dbReference type="AlphaFoldDB" id="A0A4U6SX63"/>
<proteinExistence type="predicted"/>
<keyword evidence="2" id="KW-1185">Reference proteome</keyword>
<organism evidence="1 2">
    <name type="scientific">Setaria viridis</name>
    <name type="common">Green bristlegrass</name>
    <name type="synonym">Setaria italica subsp. viridis</name>
    <dbReference type="NCBI Taxonomy" id="4556"/>
    <lineage>
        <taxon>Eukaryota</taxon>
        <taxon>Viridiplantae</taxon>
        <taxon>Streptophyta</taxon>
        <taxon>Embryophyta</taxon>
        <taxon>Tracheophyta</taxon>
        <taxon>Spermatophyta</taxon>
        <taxon>Magnoliopsida</taxon>
        <taxon>Liliopsida</taxon>
        <taxon>Poales</taxon>
        <taxon>Poaceae</taxon>
        <taxon>PACMAD clade</taxon>
        <taxon>Panicoideae</taxon>
        <taxon>Panicodae</taxon>
        <taxon>Paniceae</taxon>
        <taxon>Cenchrinae</taxon>
        <taxon>Setaria</taxon>
    </lineage>
</organism>
<name>A0A4U6SX63_SETVI</name>
<dbReference type="Proteomes" id="UP000298652">
    <property type="component" value="Chromosome 9"/>
</dbReference>